<evidence type="ECO:0000259" key="1">
    <source>
        <dbReference type="Pfam" id="PF14491"/>
    </source>
</evidence>
<evidence type="ECO:0000313" key="2">
    <source>
        <dbReference type="EMBL" id="MBV6340427.1"/>
    </source>
</evidence>
<gene>
    <name evidence="2" type="ORF">HWQ67_02400</name>
</gene>
<organism evidence="2 3">
    <name type="scientific">Candidatus Magnetobacterium casense</name>
    <dbReference type="NCBI Taxonomy" id="1455061"/>
    <lineage>
        <taxon>Bacteria</taxon>
        <taxon>Pseudomonadati</taxon>
        <taxon>Nitrospirota</taxon>
        <taxon>Thermodesulfovibrionia</taxon>
        <taxon>Thermodesulfovibrionales</taxon>
        <taxon>Candidatus Magnetobacteriaceae</taxon>
        <taxon>Candidatus Magnetobacterium</taxon>
    </lineage>
</organism>
<name>A0ABS6RUX4_9BACT</name>
<proteinExistence type="predicted"/>
<sequence length="332" mass="39216">MSETTSPANILEALNKAKDSPTPFYHEFRMRWNKKAMCVYGFVEGKDDLSFYKGKINDRLPGQWRVDLLVARNRNNVIALYKGFDWTRYPKHQIAFFIDRDLSDFLRESLPDDVNVYITDNYSIENDFVDRETCSRVMTEVCSLYSFEKNLLEDLLDTILDLFDEQLLAFQDSMVTVMAWCIYWMRKGEKVYLDNINMGDMFAVREGRVQMLPFPNERFSTIEEYIHNKAKISYVPGVDITNIEKEFKEQGRHLKFVRGKYVLWFFVEFILSVYTNISKFSKKFTRPPKMHVNLNETNAIILVAPRSRIPESLRSFIEQTYITYIHGRMGTV</sequence>
<dbReference type="RefSeq" id="WP_218251048.1">
    <property type="nucleotide sequence ID" value="NZ_JABXWD010000023.1"/>
</dbReference>
<reference evidence="2 3" key="1">
    <citation type="journal article" date="2020" name="J Geophys Res Biogeosci">
        <title>Magnetotaxis as an Adaptation to Enable Bacterial Shuttling of Microbial Sulfur and Sulfur Cycling Across Aquatic Oxic#Anoxic Interfaces.</title>
        <authorList>
            <person name="Li J."/>
            <person name="Liu P."/>
            <person name="Wang J."/>
            <person name="Roberts A.P."/>
            <person name="Pan Y."/>
        </authorList>
    </citation>
    <scope>NUCLEOTIDE SEQUENCE [LARGE SCALE GENOMIC DNA]</scope>
    <source>
        <strain evidence="2 3">MYR-1_YQ</strain>
    </source>
</reference>
<dbReference type="EMBL" id="JABXWD010000023">
    <property type="protein sequence ID" value="MBV6340427.1"/>
    <property type="molecule type" value="Genomic_DNA"/>
</dbReference>
<dbReference type="Proteomes" id="UP001196980">
    <property type="component" value="Unassembled WGS sequence"/>
</dbReference>
<accession>A0ABS6RUX4</accession>
<evidence type="ECO:0000313" key="3">
    <source>
        <dbReference type="Proteomes" id="UP001196980"/>
    </source>
</evidence>
<protein>
    <submittedName>
        <fullName evidence="2">DUF4435 domain-containing protein</fullName>
    </submittedName>
</protein>
<keyword evidence="3" id="KW-1185">Reference proteome</keyword>
<dbReference type="InterPro" id="IPR029492">
    <property type="entry name" value="DUF4435"/>
</dbReference>
<dbReference type="Pfam" id="PF14491">
    <property type="entry name" value="DUF4435"/>
    <property type="match status" value="1"/>
</dbReference>
<feature type="domain" description="DUF4435" evidence="1">
    <location>
        <begin position="42"/>
        <end position="278"/>
    </location>
</feature>
<comment type="caution">
    <text evidence="2">The sequence shown here is derived from an EMBL/GenBank/DDBJ whole genome shotgun (WGS) entry which is preliminary data.</text>
</comment>